<sequence>LFLIDKEQHLSPLIQAHRLLGTISHSDDFATYRNVVGKHPNVAQHGIVNHLLHFVHPVTNVHT</sequence>
<dbReference type="InParanoid" id="A0A1X7UQ53"/>
<name>A0A1X7UQ53_AMPQE</name>
<evidence type="ECO:0000313" key="1">
    <source>
        <dbReference type="EnsemblMetazoa" id="Aqu2.1.29639_001"/>
    </source>
</evidence>
<dbReference type="EnsemblMetazoa" id="Aqu2.1.29639_001">
    <property type="protein sequence ID" value="Aqu2.1.29639_001"/>
    <property type="gene ID" value="Aqu2.1.29639"/>
</dbReference>
<dbReference type="AlphaFoldDB" id="A0A1X7UQ53"/>
<protein>
    <submittedName>
        <fullName evidence="1">Uncharacterized protein</fullName>
    </submittedName>
</protein>
<reference evidence="1" key="1">
    <citation type="submission" date="2017-05" db="UniProtKB">
        <authorList>
            <consortium name="EnsemblMetazoa"/>
        </authorList>
    </citation>
    <scope>IDENTIFICATION</scope>
</reference>
<organism evidence="1">
    <name type="scientific">Amphimedon queenslandica</name>
    <name type="common">Sponge</name>
    <dbReference type="NCBI Taxonomy" id="400682"/>
    <lineage>
        <taxon>Eukaryota</taxon>
        <taxon>Metazoa</taxon>
        <taxon>Porifera</taxon>
        <taxon>Demospongiae</taxon>
        <taxon>Heteroscleromorpha</taxon>
        <taxon>Haplosclerida</taxon>
        <taxon>Niphatidae</taxon>
        <taxon>Amphimedon</taxon>
    </lineage>
</organism>
<proteinExistence type="predicted"/>
<accession>A0A1X7UQ53</accession>